<reference evidence="2" key="2">
    <citation type="submission" date="2022-01" db="EMBL/GenBank/DDBJ databases">
        <authorList>
            <person name="Yamashiro T."/>
            <person name="Shiraishi A."/>
            <person name="Satake H."/>
            <person name="Nakayama K."/>
        </authorList>
    </citation>
    <scope>NUCLEOTIDE SEQUENCE</scope>
</reference>
<keyword evidence="2" id="KW-0808">Transferase</keyword>
<proteinExistence type="predicted"/>
<reference evidence="2" key="1">
    <citation type="journal article" date="2022" name="Int. J. Mol. Sci.">
        <title>Draft Genome of Tanacetum Coccineum: Genomic Comparison of Closely Related Tanacetum-Family Plants.</title>
        <authorList>
            <person name="Yamashiro T."/>
            <person name="Shiraishi A."/>
            <person name="Nakayama K."/>
            <person name="Satake H."/>
        </authorList>
    </citation>
    <scope>NUCLEOTIDE SEQUENCE</scope>
</reference>
<dbReference type="Proteomes" id="UP001151760">
    <property type="component" value="Unassembled WGS sequence"/>
</dbReference>
<name>A0ABQ4ZMZ0_9ASTR</name>
<comment type="caution">
    <text evidence="2">The sequence shown here is derived from an EMBL/GenBank/DDBJ whole genome shotgun (WGS) entry which is preliminary data.</text>
</comment>
<dbReference type="GO" id="GO:0016301">
    <property type="term" value="F:kinase activity"/>
    <property type="evidence" value="ECO:0007669"/>
    <property type="project" value="UniProtKB-KW"/>
</dbReference>
<keyword evidence="2" id="KW-0418">Kinase</keyword>
<dbReference type="InterPro" id="IPR006912">
    <property type="entry name" value="Harbinger_derived_prot"/>
</dbReference>
<sequence length="736" mass="81832">MSDSSDDGLSDLDDIDDLEMIMQQVQSEQEQEEEEAAKRYPTIMLEAVASYDLWIWYAFFGVAGANNDLTVLNNSLLFDDLLDDVAPMAPFECNGVAFEKGYYLADDIYPQWGIMSKPLLRGNISASSKFYWMKEHVIELGTTVTRVGSFNNNPRGFKFKHFTAFTARKFAETDLCGEFSVLISGKSSTVARLLSSVNISSGKIYTNSGKNTLAVGMNMTLAVGKYSSSGNEQDRFVSDAILFNNYWKDQLRRTIILEDVQGAQLECCFLMLGVTSSLKKPSVSLAMYSTKLYLNDELMISKKYLLSDRGGSTWPAKNVDDLPKRLILMNPLIATPVLDTAKSSRFSNVANIPFNIEESPKTADGTAKGNGTNANGKGSYNETENDGGDSGSGKRTIIDLDDFDEEAAIAKRNKKVIQAINDVIKQLSLEETKLDVEVGFGDVTGSGIYSSSLSHDESFGVDDLDLNVNLTLDLNVPQTETQEEALMSDVPNDHVVNELDTYVDVEPTVDVGRTEEYVVEHVKVHEVVDGSADEDVVHGSAEEDVEQCNGQEAVGETNGEQVDYDVDRIDSTYQTQYHVEYSEDACTNDDDDDLLMDEENEIVELDVNVHLFCICKDVPFNKIVVTSIVLEGVFEGEDVDVVTPDSFDSNTGYDNETKFGSSKEAEDIVYLHSIESIKDLKLYKNDKTRAFQDQLQRDLELKVSMSKAFVAKAKVKREVKGDHTLQYVMLRDYVVE</sequence>
<accession>A0ABQ4ZMZ0</accession>
<dbReference type="EMBL" id="BQNB010011434">
    <property type="protein sequence ID" value="GJS90532.1"/>
    <property type="molecule type" value="Genomic_DNA"/>
</dbReference>
<gene>
    <name evidence="2" type="ORF">Tco_0773168</name>
</gene>
<feature type="compositionally biased region" description="Low complexity" evidence="1">
    <location>
        <begin position="362"/>
        <end position="378"/>
    </location>
</feature>
<evidence type="ECO:0000256" key="1">
    <source>
        <dbReference type="SAM" id="MobiDB-lite"/>
    </source>
</evidence>
<protein>
    <submittedName>
        <fullName evidence="2">Serine/threonine-protein kinase ATR</fullName>
    </submittedName>
</protein>
<evidence type="ECO:0000313" key="2">
    <source>
        <dbReference type="EMBL" id="GJS90532.1"/>
    </source>
</evidence>
<dbReference type="Pfam" id="PF04827">
    <property type="entry name" value="Plant_tran"/>
    <property type="match status" value="1"/>
</dbReference>
<evidence type="ECO:0000313" key="3">
    <source>
        <dbReference type="Proteomes" id="UP001151760"/>
    </source>
</evidence>
<feature type="region of interest" description="Disordered" evidence="1">
    <location>
        <begin position="358"/>
        <end position="393"/>
    </location>
</feature>
<keyword evidence="3" id="KW-1185">Reference proteome</keyword>
<organism evidence="2 3">
    <name type="scientific">Tanacetum coccineum</name>
    <dbReference type="NCBI Taxonomy" id="301880"/>
    <lineage>
        <taxon>Eukaryota</taxon>
        <taxon>Viridiplantae</taxon>
        <taxon>Streptophyta</taxon>
        <taxon>Embryophyta</taxon>
        <taxon>Tracheophyta</taxon>
        <taxon>Spermatophyta</taxon>
        <taxon>Magnoliopsida</taxon>
        <taxon>eudicotyledons</taxon>
        <taxon>Gunneridae</taxon>
        <taxon>Pentapetalae</taxon>
        <taxon>asterids</taxon>
        <taxon>campanulids</taxon>
        <taxon>Asterales</taxon>
        <taxon>Asteraceae</taxon>
        <taxon>Asteroideae</taxon>
        <taxon>Anthemideae</taxon>
        <taxon>Anthemidinae</taxon>
        <taxon>Tanacetum</taxon>
    </lineage>
</organism>